<dbReference type="Proteomes" id="UP000256491">
    <property type="component" value="Unassembled WGS sequence"/>
</dbReference>
<keyword evidence="2" id="KW-1185">Reference proteome</keyword>
<comment type="caution">
    <text evidence="1">The sequence shown here is derived from an EMBL/GenBank/DDBJ whole genome shotgun (WGS) entry which is preliminary data.</text>
</comment>
<proteinExistence type="predicted"/>
<evidence type="ECO:0000313" key="2">
    <source>
        <dbReference type="Proteomes" id="UP000256491"/>
    </source>
</evidence>
<name>A0ABX9IFN2_9FLAO</name>
<gene>
    <name evidence="1" type="ORF">DRF57_19745</name>
</gene>
<evidence type="ECO:0008006" key="3">
    <source>
        <dbReference type="Google" id="ProtNLM"/>
    </source>
</evidence>
<reference evidence="1 2" key="1">
    <citation type="journal article" date="2010" name="Syst. Appl. Microbiol.">
        <title>Four new species of Chryseobacterium from the rhizosphere of coastal sand dune plants, Chryseobacterium elymi sp. nov., Chryseobacterium hagamense sp. nov., Chryseobacterium lathyri sp. nov. and Chryseobacterium rhizosphaerae sp. nov.</title>
        <authorList>
            <person name="Cho S.H."/>
            <person name="Lee K.S."/>
            <person name="Shin D.S."/>
            <person name="Han J.H."/>
            <person name="Park K.S."/>
            <person name="Lee C.H."/>
            <person name="Park K.H."/>
            <person name="Kim S.B."/>
        </authorList>
    </citation>
    <scope>NUCLEOTIDE SEQUENCE [LARGE SCALE GENOMIC DNA]</scope>
    <source>
        <strain evidence="1 2">KCTC 22548</strain>
    </source>
</reference>
<evidence type="ECO:0000313" key="1">
    <source>
        <dbReference type="EMBL" id="REC71974.1"/>
    </source>
</evidence>
<sequence>MSIVAQNNFIKNNMKKIDLKKLKGSLSREEQRTIKGGLIKEDPDVLSCGCVSAACYFWNNTGDAHCTAGFCCR</sequence>
<organism evidence="1 2">
    <name type="scientific">Chryseobacterium rhizosphaerae</name>
    <dbReference type="NCBI Taxonomy" id="395937"/>
    <lineage>
        <taxon>Bacteria</taxon>
        <taxon>Pseudomonadati</taxon>
        <taxon>Bacteroidota</taxon>
        <taxon>Flavobacteriia</taxon>
        <taxon>Flavobacteriales</taxon>
        <taxon>Weeksellaceae</taxon>
        <taxon>Chryseobacterium group</taxon>
        <taxon>Chryseobacterium</taxon>
    </lineage>
</organism>
<accession>A0ABX9IFN2</accession>
<protein>
    <recommendedName>
        <fullName evidence="3">Ecotin</fullName>
    </recommendedName>
</protein>
<dbReference type="EMBL" id="QNUF01000030">
    <property type="protein sequence ID" value="REC71974.1"/>
    <property type="molecule type" value="Genomic_DNA"/>
</dbReference>